<gene>
    <name evidence="2" type="ORF">EYF80_041447</name>
</gene>
<proteinExistence type="predicted"/>
<feature type="region of interest" description="Disordered" evidence="1">
    <location>
        <begin position="1"/>
        <end position="39"/>
    </location>
</feature>
<organism evidence="2 3">
    <name type="scientific">Liparis tanakae</name>
    <name type="common">Tanaka's snailfish</name>
    <dbReference type="NCBI Taxonomy" id="230148"/>
    <lineage>
        <taxon>Eukaryota</taxon>
        <taxon>Metazoa</taxon>
        <taxon>Chordata</taxon>
        <taxon>Craniata</taxon>
        <taxon>Vertebrata</taxon>
        <taxon>Euteleostomi</taxon>
        <taxon>Actinopterygii</taxon>
        <taxon>Neopterygii</taxon>
        <taxon>Teleostei</taxon>
        <taxon>Neoteleostei</taxon>
        <taxon>Acanthomorphata</taxon>
        <taxon>Eupercaria</taxon>
        <taxon>Perciformes</taxon>
        <taxon>Cottioidei</taxon>
        <taxon>Cottales</taxon>
        <taxon>Liparidae</taxon>
        <taxon>Liparis</taxon>
    </lineage>
</organism>
<evidence type="ECO:0000313" key="3">
    <source>
        <dbReference type="Proteomes" id="UP000314294"/>
    </source>
</evidence>
<name>A0A4Z2G4A8_9TELE</name>
<dbReference type="Proteomes" id="UP000314294">
    <property type="component" value="Unassembled WGS sequence"/>
</dbReference>
<comment type="caution">
    <text evidence="2">The sequence shown here is derived from an EMBL/GenBank/DDBJ whole genome shotgun (WGS) entry which is preliminary data.</text>
</comment>
<protein>
    <submittedName>
        <fullName evidence="2">Uncharacterized protein</fullName>
    </submittedName>
</protein>
<dbReference type="EMBL" id="SRLO01000700">
    <property type="protein sequence ID" value="TNN48368.1"/>
    <property type="molecule type" value="Genomic_DNA"/>
</dbReference>
<keyword evidence="3" id="KW-1185">Reference proteome</keyword>
<evidence type="ECO:0000256" key="1">
    <source>
        <dbReference type="SAM" id="MobiDB-lite"/>
    </source>
</evidence>
<dbReference type="AlphaFoldDB" id="A0A4Z2G4A8"/>
<sequence>MTGQAVTKGVRGDIHPRRGGMVGWRGRMDGGIKGRRMQTDAELLRPRRSKEQRFYCHPNHGASCRTAGRPSS</sequence>
<accession>A0A4Z2G4A8</accession>
<reference evidence="2 3" key="1">
    <citation type="submission" date="2019-03" db="EMBL/GenBank/DDBJ databases">
        <title>First draft genome of Liparis tanakae, snailfish: a comprehensive survey of snailfish specific genes.</title>
        <authorList>
            <person name="Kim W."/>
            <person name="Song I."/>
            <person name="Jeong J.-H."/>
            <person name="Kim D."/>
            <person name="Kim S."/>
            <person name="Ryu S."/>
            <person name="Song J.Y."/>
            <person name="Lee S.K."/>
        </authorList>
    </citation>
    <scope>NUCLEOTIDE SEQUENCE [LARGE SCALE GENOMIC DNA]</scope>
    <source>
        <tissue evidence="2">Muscle</tissue>
    </source>
</reference>
<feature type="compositionally biased region" description="Basic and acidic residues" evidence="1">
    <location>
        <begin position="26"/>
        <end position="39"/>
    </location>
</feature>
<evidence type="ECO:0000313" key="2">
    <source>
        <dbReference type="EMBL" id="TNN48368.1"/>
    </source>
</evidence>